<dbReference type="InterPro" id="IPR035965">
    <property type="entry name" value="PAS-like_dom_sf"/>
</dbReference>
<dbReference type="InterPro" id="IPR000014">
    <property type="entry name" value="PAS"/>
</dbReference>
<dbReference type="CDD" id="cd00156">
    <property type="entry name" value="REC"/>
    <property type="match status" value="1"/>
</dbReference>
<dbReference type="NCBIfam" id="TIGR00229">
    <property type="entry name" value="sensory_box"/>
    <property type="match status" value="1"/>
</dbReference>
<dbReference type="PRINTS" id="PR00344">
    <property type="entry name" value="BCTRLSENSOR"/>
</dbReference>
<dbReference type="Gene3D" id="3.30.450.20">
    <property type="entry name" value="PAS domain"/>
    <property type="match status" value="1"/>
</dbReference>
<organism evidence="7 8">
    <name type="scientific">Mesoterricola silvestris</name>
    <dbReference type="NCBI Taxonomy" id="2927979"/>
    <lineage>
        <taxon>Bacteria</taxon>
        <taxon>Pseudomonadati</taxon>
        <taxon>Acidobacteriota</taxon>
        <taxon>Holophagae</taxon>
        <taxon>Holophagales</taxon>
        <taxon>Holophagaceae</taxon>
        <taxon>Mesoterricola</taxon>
    </lineage>
</organism>
<sequence length="683" mass="75774">MGGVYAPVERVQPNPYLTVPNRDIPGPGAARLTLINPAYMTRLAFETLQDTFHQPIQNRITSLLPINPHNAPNAWERAALQSFEAGATEAVQVQELDHKPYLFLMKPFITEASCLRCHGGQGYKVGDVRGAISIAIPLQPYQTLAAASIRNQAYSYSLIWGLGCCGLLVSARRRNRQQERMAGIFEESPVAQCLSDFGTGRFLQVNAAFLDVMRTVDRKRLVGRTSLEIGILLPEDRQRLKDALREKTWVERFQTPLRRLDGEAFQGELSLKRYEVDGVPYLLTSLVDVTERVQAAQDRIRLQDQLNQAQKMESIGRLAGGVAHDFNNMLSVILANADLALGNERLTPEFKRAFEMVRMAATRSADLTRQLLGFARKQAITPELVDLNEVIERVLKMLRRVIGEQITITWMPGRSLWPAHLDPSQIDQVLANLLVNARDAISGEGAVTITTENVVVDEAYCATHIEALPGDYIRISVADTGYGMDRATQEKIFEPFFTTKAEGKGTGLGLAMVYGVVRQNRGFIHVQSELGRGTTFLVYLPRHAGPAADPEDSPQTDVLPRGEETVLLVEDNEILLQSVQDLLRSLGYRVLAAGLPQEALALARSEAGPIHVLLTDLVMPGQNGWDLAQQVKELRPGIKFIFMSGYTAQAEVRQEMHAQGHPYLQKPFSLRDLAGKLREALGA</sequence>
<reference evidence="8" key="1">
    <citation type="journal article" date="2023" name="Int. J. Syst. Evol. Microbiol.">
        <title>Mesoterricola silvestris gen. nov., sp. nov., Mesoterricola sediminis sp. nov., Geothrix oryzae sp. nov., Geothrix edaphica sp. nov., Geothrix rubra sp. nov., and Geothrix limicola sp. nov., six novel members of Acidobacteriota isolated from soils.</title>
        <authorList>
            <person name="Itoh H."/>
            <person name="Sugisawa Y."/>
            <person name="Mise K."/>
            <person name="Xu Z."/>
            <person name="Kuniyasu M."/>
            <person name="Ushijima N."/>
            <person name="Kawano K."/>
            <person name="Kobayashi E."/>
            <person name="Shiratori Y."/>
            <person name="Masuda Y."/>
            <person name="Senoo K."/>
        </authorList>
    </citation>
    <scope>NUCLEOTIDE SEQUENCE [LARGE SCALE GENOMIC DNA]</scope>
    <source>
        <strain evidence="8">W79</strain>
    </source>
</reference>
<dbReference type="InterPro" id="IPR005467">
    <property type="entry name" value="His_kinase_dom"/>
</dbReference>
<dbReference type="SMART" id="SM00448">
    <property type="entry name" value="REC"/>
    <property type="match status" value="1"/>
</dbReference>
<comment type="catalytic activity">
    <reaction evidence="1">
        <text>ATP + protein L-histidine = ADP + protein N-phospho-L-histidine.</text>
        <dbReference type="EC" id="2.7.13.3"/>
    </reaction>
</comment>
<evidence type="ECO:0000313" key="7">
    <source>
        <dbReference type="EMBL" id="BDU74687.1"/>
    </source>
</evidence>
<evidence type="ECO:0000259" key="5">
    <source>
        <dbReference type="PROSITE" id="PS50109"/>
    </source>
</evidence>
<dbReference type="InterPro" id="IPR004358">
    <property type="entry name" value="Sig_transdc_His_kin-like_C"/>
</dbReference>
<feature type="domain" description="Histidine kinase" evidence="5">
    <location>
        <begin position="321"/>
        <end position="544"/>
    </location>
</feature>
<evidence type="ECO:0000256" key="3">
    <source>
        <dbReference type="ARBA" id="ARBA00022553"/>
    </source>
</evidence>
<dbReference type="InterPro" id="IPR036890">
    <property type="entry name" value="HATPase_C_sf"/>
</dbReference>
<dbReference type="Pfam" id="PF02518">
    <property type="entry name" value="HATPase_c"/>
    <property type="match status" value="1"/>
</dbReference>
<dbReference type="InterPro" id="IPR036097">
    <property type="entry name" value="HisK_dim/P_sf"/>
</dbReference>
<dbReference type="InterPro" id="IPR003594">
    <property type="entry name" value="HATPase_dom"/>
</dbReference>
<dbReference type="InterPro" id="IPR001789">
    <property type="entry name" value="Sig_transdc_resp-reg_receiver"/>
</dbReference>
<name>A0AA48GV89_9BACT</name>
<dbReference type="InterPro" id="IPR021796">
    <property type="entry name" value="Tll0287-like_dom"/>
</dbReference>
<dbReference type="Gene3D" id="3.40.50.2300">
    <property type="match status" value="1"/>
</dbReference>
<gene>
    <name evidence="7" type="ORF">METEAL_38610</name>
</gene>
<proteinExistence type="predicted"/>
<dbReference type="Gene3D" id="1.10.287.130">
    <property type="match status" value="1"/>
</dbReference>
<keyword evidence="3 4" id="KW-0597">Phosphoprotein</keyword>
<evidence type="ECO:0000256" key="2">
    <source>
        <dbReference type="ARBA" id="ARBA00012438"/>
    </source>
</evidence>
<dbReference type="SUPFAM" id="SSF55874">
    <property type="entry name" value="ATPase domain of HSP90 chaperone/DNA topoisomerase II/histidine kinase"/>
    <property type="match status" value="1"/>
</dbReference>
<dbReference type="SUPFAM" id="SSF47384">
    <property type="entry name" value="Homodimeric domain of signal transducing histidine kinase"/>
    <property type="match status" value="1"/>
</dbReference>
<dbReference type="KEGG" id="msil:METEAL_38610"/>
<dbReference type="Pfam" id="PF11845">
    <property type="entry name" value="Tll0287-like"/>
    <property type="match status" value="1"/>
</dbReference>
<dbReference type="EMBL" id="AP027080">
    <property type="protein sequence ID" value="BDU74687.1"/>
    <property type="molecule type" value="Genomic_DNA"/>
</dbReference>
<feature type="modified residue" description="4-aspartylphosphate" evidence="4">
    <location>
        <position position="616"/>
    </location>
</feature>
<evidence type="ECO:0000256" key="4">
    <source>
        <dbReference type="PROSITE-ProRule" id="PRU00169"/>
    </source>
</evidence>
<evidence type="ECO:0000313" key="8">
    <source>
        <dbReference type="Proteomes" id="UP001238179"/>
    </source>
</evidence>
<evidence type="ECO:0000256" key="1">
    <source>
        <dbReference type="ARBA" id="ARBA00000085"/>
    </source>
</evidence>
<dbReference type="PANTHER" id="PTHR43065:SF42">
    <property type="entry name" value="TWO-COMPONENT SENSOR PPRA"/>
    <property type="match status" value="1"/>
</dbReference>
<dbReference type="Gene3D" id="3.30.565.10">
    <property type="entry name" value="Histidine kinase-like ATPase, C-terminal domain"/>
    <property type="match status" value="1"/>
</dbReference>
<dbReference type="InterPro" id="IPR003661">
    <property type="entry name" value="HisK_dim/P_dom"/>
</dbReference>
<accession>A0AA48GV89</accession>
<protein>
    <recommendedName>
        <fullName evidence="2">histidine kinase</fullName>
        <ecNumber evidence="2">2.7.13.3</ecNumber>
    </recommendedName>
</protein>
<dbReference type="Proteomes" id="UP001238179">
    <property type="component" value="Chromosome"/>
</dbReference>
<dbReference type="SMART" id="SM00387">
    <property type="entry name" value="HATPase_c"/>
    <property type="match status" value="1"/>
</dbReference>
<dbReference type="EC" id="2.7.13.3" evidence="2"/>
<dbReference type="GO" id="GO:0000155">
    <property type="term" value="F:phosphorelay sensor kinase activity"/>
    <property type="evidence" value="ECO:0007669"/>
    <property type="project" value="InterPro"/>
</dbReference>
<dbReference type="Gene3D" id="3.30.450.290">
    <property type="match status" value="1"/>
</dbReference>
<dbReference type="AlphaFoldDB" id="A0AA48GV89"/>
<dbReference type="SMART" id="SM00388">
    <property type="entry name" value="HisKA"/>
    <property type="match status" value="1"/>
</dbReference>
<dbReference type="InterPro" id="IPR011006">
    <property type="entry name" value="CheY-like_superfamily"/>
</dbReference>
<dbReference type="Pfam" id="PF00072">
    <property type="entry name" value="Response_reg"/>
    <property type="match status" value="1"/>
</dbReference>
<dbReference type="SUPFAM" id="SSF55785">
    <property type="entry name" value="PYP-like sensor domain (PAS domain)"/>
    <property type="match status" value="1"/>
</dbReference>
<evidence type="ECO:0000259" key="6">
    <source>
        <dbReference type="PROSITE" id="PS50110"/>
    </source>
</evidence>
<feature type="domain" description="Response regulatory" evidence="6">
    <location>
        <begin position="565"/>
        <end position="681"/>
    </location>
</feature>
<dbReference type="SUPFAM" id="SSF52172">
    <property type="entry name" value="CheY-like"/>
    <property type="match status" value="1"/>
</dbReference>
<dbReference type="CDD" id="cd00082">
    <property type="entry name" value="HisKA"/>
    <property type="match status" value="1"/>
</dbReference>
<keyword evidence="8" id="KW-1185">Reference proteome</keyword>
<dbReference type="PROSITE" id="PS50110">
    <property type="entry name" value="RESPONSE_REGULATORY"/>
    <property type="match status" value="1"/>
</dbReference>
<dbReference type="PANTHER" id="PTHR43065">
    <property type="entry name" value="SENSOR HISTIDINE KINASE"/>
    <property type="match status" value="1"/>
</dbReference>
<dbReference type="PROSITE" id="PS50109">
    <property type="entry name" value="HIS_KIN"/>
    <property type="match status" value="1"/>
</dbReference>